<dbReference type="InterPro" id="IPR017896">
    <property type="entry name" value="4Fe4S_Fe-S-bd"/>
</dbReference>
<organism evidence="12 13">
    <name type="scientific">Morus notabilis</name>
    <dbReference type="NCBI Taxonomy" id="981085"/>
    <lineage>
        <taxon>Eukaryota</taxon>
        <taxon>Viridiplantae</taxon>
        <taxon>Streptophyta</taxon>
        <taxon>Embryophyta</taxon>
        <taxon>Tracheophyta</taxon>
        <taxon>Spermatophyta</taxon>
        <taxon>Magnoliopsida</taxon>
        <taxon>eudicotyledons</taxon>
        <taxon>Gunneridae</taxon>
        <taxon>Pentapetalae</taxon>
        <taxon>rosids</taxon>
        <taxon>fabids</taxon>
        <taxon>Rosales</taxon>
        <taxon>Moraceae</taxon>
        <taxon>Moreae</taxon>
        <taxon>Morus</taxon>
    </lineage>
</organism>
<dbReference type="InterPro" id="IPR014014">
    <property type="entry name" value="RNA_helicase_DEAD_Q_motif"/>
</dbReference>
<evidence type="ECO:0000256" key="3">
    <source>
        <dbReference type="ARBA" id="ARBA00022801"/>
    </source>
</evidence>
<dbReference type="InterPro" id="IPR057431">
    <property type="entry name" value="LdpA_Fe-S-bd"/>
</dbReference>
<evidence type="ECO:0000256" key="4">
    <source>
        <dbReference type="ARBA" id="ARBA00022806"/>
    </source>
</evidence>
<dbReference type="EMBL" id="KE344869">
    <property type="protein sequence ID" value="EXB82650.1"/>
    <property type="molecule type" value="Genomic_DNA"/>
</dbReference>
<feature type="domain" description="Helicase C-terminal" evidence="9">
    <location>
        <begin position="412"/>
        <end position="573"/>
    </location>
</feature>
<keyword evidence="13" id="KW-1185">Reference proteome</keyword>
<dbReference type="GO" id="GO:0003723">
    <property type="term" value="F:RNA binding"/>
    <property type="evidence" value="ECO:0007669"/>
    <property type="project" value="UniProtKB-KW"/>
</dbReference>
<dbReference type="CDD" id="cd18787">
    <property type="entry name" value="SF2_C_DEAD"/>
    <property type="match status" value="1"/>
</dbReference>
<gene>
    <name evidence="12" type="ORF">L484_027831</name>
</gene>
<feature type="domain" description="4Fe-4S ferredoxin-type" evidence="11">
    <location>
        <begin position="673"/>
        <end position="704"/>
    </location>
</feature>
<dbReference type="InterPro" id="IPR027417">
    <property type="entry name" value="P-loop_NTPase"/>
</dbReference>
<dbReference type="InterPro" id="IPR044742">
    <property type="entry name" value="DEAD/DEAH_RhlB"/>
</dbReference>
<dbReference type="eggNOG" id="KOG0333">
    <property type="taxonomic scope" value="Eukaryota"/>
</dbReference>
<evidence type="ECO:0000256" key="2">
    <source>
        <dbReference type="ARBA" id="ARBA00022741"/>
    </source>
</evidence>
<dbReference type="Pfam" id="PF00271">
    <property type="entry name" value="Helicase_C"/>
    <property type="match status" value="1"/>
</dbReference>
<keyword evidence="2" id="KW-0547">Nucleotide-binding</keyword>
<dbReference type="STRING" id="981085.W9RL27"/>
<dbReference type="PANTHER" id="PTHR47958">
    <property type="entry name" value="ATP-DEPENDENT RNA HELICASE DBP3"/>
    <property type="match status" value="1"/>
</dbReference>
<dbReference type="Pfam" id="PF25160">
    <property type="entry name" value="LdpA_Fe-S-bd"/>
    <property type="match status" value="1"/>
</dbReference>
<evidence type="ECO:0000259" key="10">
    <source>
        <dbReference type="PROSITE" id="PS51195"/>
    </source>
</evidence>
<dbReference type="Gene3D" id="3.40.50.300">
    <property type="entry name" value="P-loop containing nucleotide triphosphate hydrolases"/>
    <property type="match status" value="2"/>
</dbReference>
<evidence type="ECO:0000259" key="9">
    <source>
        <dbReference type="PROSITE" id="PS51194"/>
    </source>
</evidence>
<dbReference type="PROSITE" id="PS51192">
    <property type="entry name" value="HELICASE_ATP_BIND_1"/>
    <property type="match status" value="1"/>
</dbReference>
<dbReference type="GO" id="GO:0005524">
    <property type="term" value="F:ATP binding"/>
    <property type="evidence" value="ECO:0007669"/>
    <property type="project" value="UniProtKB-KW"/>
</dbReference>
<evidence type="ECO:0000256" key="7">
    <source>
        <dbReference type="PROSITE-ProRule" id="PRU00552"/>
    </source>
</evidence>
<dbReference type="SMART" id="SM00487">
    <property type="entry name" value="DEXDc"/>
    <property type="match status" value="1"/>
</dbReference>
<dbReference type="PROSITE" id="PS51194">
    <property type="entry name" value="HELICASE_CTER"/>
    <property type="match status" value="1"/>
</dbReference>
<dbReference type="SMART" id="SM00490">
    <property type="entry name" value="HELICc"/>
    <property type="match status" value="1"/>
</dbReference>
<accession>W9RL27</accession>
<sequence>MILYRPSAVLHIYKLSPSSFPPKFLSQFKHSYSFLSHSPSPSSSSLSSSIPIRWFLLSKPCSRQFRPFSLAVATAVKNGTGGDTFFTEESVSWTSLGVSDKLSRALFNAGFGQPSLVQASCIPSIFSGKDAVVAAETGSGKTHGYLVPLIDRLCNAQDDSDNVASDQGVSAPRKLCLVLCPNVTLCEQVVRMANVLCGDDGQPLLTAAAVCGRQGWPVNKPDIIVTTPAALLNNIEPNKRRRLVFLRGVKFVVFDEADMLLCGGFQNKVIRLIHMLRYDEKQLSWSKESVPELQTQVELEASSEFSLEDDEDSKDEIISDGEESFESVVDDVWEDIETGPAKRTDWRRARKDYERSKQYIFVAATLPLNGKKTAGGVLKNMFPNANWVSGNYLHRHNPRLKQRWVEVSVDTQVDELIKAVNGGSRSNSVDLGRTIVFANTVEAVEAVAKILLRAGIECYRYHKDFSLEERAKTLDDFQEKGGVLVCTDAAARGVDIPNILHVIQADFATSAVDFLHRVGRTARAGQYGLVTSFYTESNRDLVAAVRQAGELGQSVETAFSRKRGFRNRLKKRGSRKAADTSTVEESIQHFVGNPSIACYAIMFREYQGKFEVFDICDIIRNFSLVYTLAGDCAADASVVSVVNERIEAATGIFHLPRPWVMISVNDDEDLHFHKAEFNLEDCPLDCSRPCQMVCPANAISLEDRNSTSQISYAANTNGGFKVEQQSTSSLRYMKNKHD</sequence>
<dbReference type="Pfam" id="PF00270">
    <property type="entry name" value="DEAD"/>
    <property type="match status" value="1"/>
</dbReference>
<dbReference type="AlphaFoldDB" id="W9RL27"/>
<evidence type="ECO:0000259" key="8">
    <source>
        <dbReference type="PROSITE" id="PS51192"/>
    </source>
</evidence>
<dbReference type="PROSITE" id="PS51195">
    <property type="entry name" value="Q_MOTIF"/>
    <property type="match status" value="1"/>
</dbReference>
<dbReference type="Proteomes" id="UP000030645">
    <property type="component" value="Unassembled WGS sequence"/>
</dbReference>
<dbReference type="CDD" id="cd00268">
    <property type="entry name" value="DEADc"/>
    <property type="match status" value="1"/>
</dbReference>
<dbReference type="PROSITE" id="PS51379">
    <property type="entry name" value="4FE4S_FER_2"/>
    <property type="match status" value="1"/>
</dbReference>
<name>W9RL27_9ROSA</name>
<keyword evidence="3" id="KW-0378">Hydrolase</keyword>
<feature type="short sequence motif" description="Q motif" evidence="7">
    <location>
        <begin position="91"/>
        <end position="119"/>
    </location>
</feature>
<dbReference type="EC" id="3.6.4.13" evidence="1"/>
<protein>
    <recommendedName>
        <fullName evidence="1">RNA helicase</fullName>
        <ecNumber evidence="1">3.6.4.13</ecNumber>
    </recommendedName>
</protein>
<dbReference type="InterPro" id="IPR014001">
    <property type="entry name" value="Helicase_ATP-bd"/>
</dbReference>
<dbReference type="GO" id="GO:0016787">
    <property type="term" value="F:hydrolase activity"/>
    <property type="evidence" value="ECO:0007669"/>
    <property type="project" value="UniProtKB-KW"/>
</dbReference>
<feature type="domain" description="Helicase ATP-binding" evidence="8">
    <location>
        <begin position="122"/>
        <end position="384"/>
    </location>
</feature>
<reference evidence="13" key="1">
    <citation type="submission" date="2013-01" db="EMBL/GenBank/DDBJ databases">
        <title>Draft Genome Sequence of a Mulberry Tree, Morus notabilis C.K. Schneid.</title>
        <authorList>
            <person name="He N."/>
            <person name="Zhao S."/>
        </authorList>
    </citation>
    <scope>NUCLEOTIDE SEQUENCE</scope>
</reference>
<dbReference type="GO" id="GO:0003724">
    <property type="term" value="F:RNA helicase activity"/>
    <property type="evidence" value="ECO:0007669"/>
    <property type="project" value="UniProtKB-EC"/>
</dbReference>
<evidence type="ECO:0000256" key="6">
    <source>
        <dbReference type="ARBA" id="ARBA00022884"/>
    </source>
</evidence>
<evidence type="ECO:0000256" key="5">
    <source>
        <dbReference type="ARBA" id="ARBA00022840"/>
    </source>
</evidence>
<dbReference type="InterPro" id="IPR001650">
    <property type="entry name" value="Helicase_C-like"/>
</dbReference>
<proteinExistence type="predicted"/>
<evidence type="ECO:0000259" key="11">
    <source>
        <dbReference type="PROSITE" id="PS51379"/>
    </source>
</evidence>
<dbReference type="InterPro" id="IPR011545">
    <property type="entry name" value="DEAD/DEAH_box_helicase_dom"/>
</dbReference>
<keyword evidence="5" id="KW-0067">ATP-binding</keyword>
<evidence type="ECO:0000256" key="1">
    <source>
        <dbReference type="ARBA" id="ARBA00012552"/>
    </source>
</evidence>
<keyword evidence="4 12" id="KW-0347">Helicase</keyword>
<dbReference type="SUPFAM" id="SSF52540">
    <property type="entry name" value="P-loop containing nucleoside triphosphate hydrolases"/>
    <property type="match status" value="1"/>
</dbReference>
<evidence type="ECO:0000313" key="12">
    <source>
        <dbReference type="EMBL" id="EXB82650.1"/>
    </source>
</evidence>
<evidence type="ECO:0000313" key="13">
    <source>
        <dbReference type="Proteomes" id="UP000030645"/>
    </source>
</evidence>
<feature type="domain" description="DEAD-box RNA helicase Q" evidence="10">
    <location>
        <begin position="91"/>
        <end position="119"/>
    </location>
</feature>
<keyword evidence="6" id="KW-0694">RNA-binding</keyword>